<protein>
    <submittedName>
        <fullName evidence="1">DUF2848 domain-containing protein</fullName>
    </submittedName>
</protein>
<dbReference type="RefSeq" id="WP_268043878.1">
    <property type="nucleotide sequence ID" value="NZ_CP104064.1"/>
</dbReference>
<name>A0ABY6Z109_9BACL</name>
<organism evidence="1 2">
    <name type="scientific">Alicyclobacillus dauci</name>
    <dbReference type="NCBI Taxonomy" id="1475485"/>
    <lineage>
        <taxon>Bacteria</taxon>
        <taxon>Bacillati</taxon>
        <taxon>Bacillota</taxon>
        <taxon>Bacilli</taxon>
        <taxon>Bacillales</taxon>
        <taxon>Alicyclobacillaceae</taxon>
        <taxon>Alicyclobacillus</taxon>
    </lineage>
</organism>
<dbReference type="InterPro" id="IPR036663">
    <property type="entry name" value="Fumarylacetoacetase_C_sf"/>
</dbReference>
<keyword evidence="2" id="KW-1185">Reference proteome</keyword>
<accession>A0ABY6Z109</accession>
<sequence>MYTLGFLLPSGQALDFRVDKAICVGYSGRNQDMVKQHIEELAHEGIAPPPSVPMVYPVSDILVTQNAAIDVLGEKTSGEVEFVLLVGPSGTYVTVGSDHTDRELEAYSIPYAKQATPKPVATQVWPLDEVIDHWDELELICEIKGENGWETYQKGSISAVLHPNQVVQFVQQNGAFSQLGTVLFCGTVPISSGSFRFEKHFRLFLHDPLRARTIVHEYTVRNVAQHGGEQE</sequence>
<proteinExistence type="predicted"/>
<evidence type="ECO:0000313" key="2">
    <source>
        <dbReference type="Proteomes" id="UP001164803"/>
    </source>
</evidence>
<reference evidence="1" key="1">
    <citation type="submission" date="2022-08" db="EMBL/GenBank/DDBJ databases">
        <title>Alicyclobacillus dauci DSM2870, complete genome.</title>
        <authorList>
            <person name="Wang Q."/>
            <person name="Cai R."/>
            <person name="Wang Z."/>
        </authorList>
    </citation>
    <scope>NUCLEOTIDE SEQUENCE</scope>
    <source>
        <strain evidence="1">DSM 28700</strain>
    </source>
</reference>
<dbReference type="Pfam" id="PF11010">
    <property type="entry name" value="DUF2848"/>
    <property type="match status" value="1"/>
</dbReference>
<dbReference type="InterPro" id="IPR021269">
    <property type="entry name" value="DUF2848"/>
</dbReference>
<dbReference type="EMBL" id="CP104064">
    <property type="protein sequence ID" value="WAH36527.1"/>
    <property type="molecule type" value="Genomic_DNA"/>
</dbReference>
<evidence type="ECO:0000313" key="1">
    <source>
        <dbReference type="EMBL" id="WAH36527.1"/>
    </source>
</evidence>
<gene>
    <name evidence="1" type="ORF">NZD86_20330</name>
</gene>
<dbReference type="Proteomes" id="UP001164803">
    <property type="component" value="Chromosome"/>
</dbReference>
<dbReference type="SUPFAM" id="SSF56529">
    <property type="entry name" value="FAH"/>
    <property type="match status" value="1"/>
</dbReference>